<evidence type="ECO:0000313" key="2">
    <source>
        <dbReference type="Proteomes" id="UP000708208"/>
    </source>
</evidence>
<keyword evidence="2" id="KW-1185">Reference proteome</keyword>
<reference evidence="1" key="1">
    <citation type="submission" date="2021-06" db="EMBL/GenBank/DDBJ databases">
        <authorList>
            <person name="Hodson N. C."/>
            <person name="Mongue J. A."/>
            <person name="Jaron S. K."/>
        </authorList>
    </citation>
    <scope>NUCLEOTIDE SEQUENCE</scope>
</reference>
<dbReference type="AlphaFoldDB" id="A0A8J2JNK8"/>
<protein>
    <submittedName>
        <fullName evidence="1">Uncharacterized protein</fullName>
    </submittedName>
</protein>
<accession>A0A8J2JNK8</accession>
<evidence type="ECO:0000313" key="1">
    <source>
        <dbReference type="EMBL" id="CAG7722637.1"/>
    </source>
</evidence>
<dbReference type="EMBL" id="CAJVCH010091082">
    <property type="protein sequence ID" value="CAG7722637.1"/>
    <property type="molecule type" value="Genomic_DNA"/>
</dbReference>
<organism evidence="1 2">
    <name type="scientific">Allacma fusca</name>
    <dbReference type="NCBI Taxonomy" id="39272"/>
    <lineage>
        <taxon>Eukaryota</taxon>
        <taxon>Metazoa</taxon>
        <taxon>Ecdysozoa</taxon>
        <taxon>Arthropoda</taxon>
        <taxon>Hexapoda</taxon>
        <taxon>Collembola</taxon>
        <taxon>Symphypleona</taxon>
        <taxon>Sminthuridae</taxon>
        <taxon>Allacma</taxon>
    </lineage>
</organism>
<proteinExistence type="predicted"/>
<sequence>MNTEKSETRTIVNVKTYNPKATASRPASTVVEYSSSWSFFENEKECYLTGHDIVARRALNPHQRCEFVYWRGDGQSIPFFESSPERPFEVLGQERFGEERFLGEVRYRARVCSGKSHLESNSGKL</sequence>
<name>A0A8J2JNK8_9HEXA</name>
<gene>
    <name evidence="1" type="ORF">AFUS01_LOCUS11764</name>
</gene>
<dbReference type="Proteomes" id="UP000708208">
    <property type="component" value="Unassembled WGS sequence"/>
</dbReference>
<comment type="caution">
    <text evidence="1">The sequence shown here is derived from an EMBL/GenBank/DDBJ whole genome shotgun (WGS) entry which is preliminary data.</text>
</comment>